<evidence type="ECO:0000256" key="2">
    <source>
        <dbReference type="SAM" id="Phobius"/>
    </source>
</evidence>
<keyword evidence="2" id="KW-0812">Transmembrane</keyword>
<feature type="region of interest" description="Disordered" evidence="1">
    <location>
        <begin position="137"/>
        <end position="156"/>
    </location>
</feature>
<organism evidence="3">
    <name type="scientific">viral metagenome</name>
    <dbReference type="NCBI Taxonomy" id="1070528"/>
    <lineage>
        <taxon>unclassified sequences</taxon>
        <taxon>metagenomes</taxon>
        <taxon>organismal metagenomes</taxon>
    </lineage>
</organism>
<feature type="transmembrane region" description="Helical" evidence="2">
    <location>
        <begin position="65"/>
        <end position="82"/>
    </location>
</feature>
<evidence type="ECO:0000256" key="1">
    <source>
        <dbReference type="SAM" id="MobiDB-lite"/>
    </source>
</evidence>
<keyword evidence="2" id="KW-1133">Transmembrane helix</keyword>
<dbReference type="AlphaFoldDB" id="A0A6C0HH00"/>
<feature type="transmembrane region" description="Helical" evidence="2">
    <location>
        <begin position="38"/>
        <end position="59"/>
    </location>
</feature>
<evidence type="ECO:0000313" key="3">
    <source>
        <dbReference type="EMBL" id="QHT79386.1"/>
    </source>
</evidence>
<keyword evidence="2" id="KW-0472">Membrane</keyword>
<reference evidence="3" key="1">
    <citation type="journal article" date="2020" name="Nature">
        <title>Giant virus diversity and host interactions through global metagenomics.</title>
        <authorList>
            <person name="Schulz F."/>
            <person name="Roux S."/>
            <person name="Paez-Espino D."/>
            <person name="Jungbluth S."/>
            <person name="Walsh D.A."/>
            <person name="Denef V.J."/>
            <person name="McMahon K.D."/>
            <person name="Konstantinidis K.T."/>
            <person name="Eloe-Fadrosh E.A."/>
            <person name="Kyrpides N.C."/>
            <person name="Woyke T."/>
        </authorList>
    </citation>
    <scope>NUCLEOTIDE SEQUENCE</scope>
    <source>
        <strain evidence="3">GVMAG-M-3300023184-101</strain>
    </source>
</reference>
<accession>A0A6C0HH00</accession>
<protein>
    <submittedName>
        <fullName evidence="3">Uncharacterized protein</fullName>
    </submittedName>
</protein>
<proteinExistence type="predicted"/>
<dbReference type="EMBL" id="MN739949">
    <property type="protein sequence ID" value="QHT79386.1"/>
    <property type="molecule type" value="Genomic_DNA"/>
</dbReference>
<sequence length="205" mass="21407">MDSAIVTENSILTAPNLSPTPTIASSASSSSSVSFSTILRYGLIFLILAFLGFNIFTYLGKTSDFLVNLFSPLLALFGYGVAETAKQTIDVTSTGVTGLVNVAAGTATGGINALQNTVDKKARRERKSMDAALSNATSALTSADTPLPDDAGSRTQASKAKSKAGYCYIGEDRGFRSCINVGEGDSCMSGDIFPTMDQCINPSLR</sequence>
<name>A0A6C0HH00_9ZZZZ</name>